<dbReference type="RefSeq" id="WP_076340835.1">
    <property type="nucleotide sequence ID" value="NZ_CAONWX010000250.1"/>
</dbReference>
<sequence length="169" mass="18877">MKRTWNLILSCLALCGILFFTLPQAYAYFTTYVAGRGVKEINLSHETKIEEEIPGPLQKSVTVTLEEGSQPVYVRVLAIAPTNTTLTYTPSQGWSQGNDGYYYYNTYLTEQNTSTNPLLIKIEPDQENTPTEFNVVVLSESVPVEFDEDGNALSPNWGKAIQIERGGRS</sequence>
<comment type="caution">
    <text evidence="2">The sequence shown here is derived from an EMBL/GenBank/DDBJ whole genome shotgun (WGS) entry which is preliminary data.</text>
</comment>
<organism evidence="2 3">
    <name type="scientific">Dubosiella newyorkensis</name>
    <dbReference type="NCBI Taxonomy" id="1862672"/>
    <lineage>
        <taxon>Bacteria</taxon>
        <taxon>Bacillati</taxon>
        <taxon>Bacillota</taxon>
        <taxon>Erysipelotrichia</taxon>
        <taxon>Erysipelotrichales</taxon>
        <taxon>Erysipelotrichaceae</taxon>
        <taxon>Dubosiella</taxon>
    </lineage>
</organism>
<dbReference type="GeneID" id="78274942"/>
<evidence type="ECO:0000256" key="1">
    <source>
        <dbReference type="SAM" id="SignalP"/>
    </source>
</evidence>
<feature type="signal peptide" evidence="1">
    <location>
        <begin position="1"/>
        <end position="27"/>
    </location>
</feature>
<dbReference type="AlphaFoldDB" id="A0A1U7NP61"/>
<keyword evidence="1" id="KW-0732">Signal</keyword>
<dbReference type="OrthoDB" id="3183968at2"/>
<proteinExistence type="predicted"/>
<protein>
    <recommendedName>
        <fullName evidence="4">Calx-beta domain-containing protein</fullName>
    </recommendedName>
</protein>
<reference evidence="2 3" key="1">
    <citation type="submission" date="2016-11" db="EMBL/GenBank/DDBJ databases">
        <title>Description of two novel members of the family Erysipelotrichaceae: Ileibacterium lipovorans gen. nov., sp. nov. and Dubosiella newyorkensis, gen. nov., sp. nov.</title>
        <authorList>
            <person name="Cox L.M."/>
            <person name="Sohn J."/>
            <person name="Tyrrell K.L."/>
            <person name="Citron D.M."/>
            <person name="Lawson P.A."/>
            <person name="Patel N.B."/>
            <person name="Iizumi T."/>
            <person name="Perez-Perez G.I."/>
            <person name="Goldstein E.J."/>
            <person name="Blaser M.J."/>
        </authorList>
    </citation>
    <scope>NUCLEOTIDE SEQUENCE [LARGE SCALE GENOMIC DNA]</scope>
    <source>
        <strain evidence="2 3">NYU-BL-A4</strain>
    </source>
</reference>
<name>A0A1U7NP61_9FIRM</name>
<dbReference type="EMBL" id="MPKA01000052">
    <property type="protein sequence ID" value="OLU47276.1"/>
    <property type="molecule type" value="Genomic_DNA"/>
</dbReference>
<feature type="chain" id="PRO_5039625873" description="Calx-beta domain-containing protein" evidence="1">
    <location>
        <begin position="28"/>
        <end position="169"/>
    </location>
</feature>
<gene>
    <name evidence="2" type="ORF">BO225_03140</name>
</gene>
<dbReference type="STRING" id="1862672.BO225_03140"/>
<keyword evidence="3" id="KW-1185">Reference proteome</keyword>
<evidence type="ECO:0000313" key="3">
    <source>
        <dbReference type="Proteomes" id="UP000186705"/>
    </source>
</evidence>
<evidence type="ECO:0000313" key="2">
    <source>
        <dbReference type="EMBL" id="OLU47276.1"/>
    </source>
</evidence>
<accession>A0A1U7NP61</accession>
<dbReference type="Proteomes" id="UP000186705">
    <property type="component" value="Unassembled WGS sequence"/>
</dbReference>
<evidence type="ECO:0008006" key="4">
    <source>
        <dbReference type="Google" id="ProtNLM"/>
    </source>
</evidence>